<dbReference type="EMBL" id="CP064781">
    <property type="protein sequence ID" value="QRJ65107.1"/>
    <property type="molecule type" value="Genomic_DNA"/>
</dbReference>
<dbReference type="InterPro" id="IPR039425">
    <property type="entry name" value="RNA_pol_sigma-70-like"/>
</dbReference>
<dbReference type="InterPro" id="IPR013249">
    <property type="entry name" value="RNA_pol_sigma70_r4_t2"/>
</dbReference>
<dbReference type="NCBIfam" id="TIGR02937">
    <property type="entry name" value="sigma70-ECF"/>
    <property type="match status" value="1"/>
</dbReference>
<dbReference type="InterPro" id="IPR036388">
    <property type="entry name" value="WH-like_DNA-bd_sf"/>
</dbReference>
<dbReference type="Pfam" id="PF08281">
    <property type="entry name" value="Sigma70_r4_2"/>
    <property type="match status" value="1"/>
</dbReference>
<evidence type="ECO:0000256" key="4">
    <source>
        <dbReference type="ARBA" id="ARBA00023163"/>
    </source>
</evidence>
<gene>
    <name evidence="7" type="ORF">IWH25_07140</name>
</gene>
<dbReference type="CDD" id="cd06171">
    <property type="entry name" value="Sigma70_r4"/>
    <property type="match status" value="1"/>
</dbReference>
<dbReference type="GO" id="GO:0003677">
    <property type="term" value="F:DNA binding"/>
    <property type="evidence" value="ECO:0007669"/>
    <property type="project" value="InterPro"/>
</dbReference>
<dbReference type="RefSeq" id="WP_203388631.1">
    <property type="nucleotide sequence ID" value="NZ_CP064781.1"/>
</dbReference>
<accession>A0A974SRH5</accession>
<evidence type="ECO:0000256" key="2">
    <source>
        <dbReference type="ARBA" id="ARBA00023015"/>
    </source>
</evidence>
<dbReference type="SUPFAM" id="SSF88946">
    <property type="entry name" value="Sigma2 domain of RNA polymerase sigma factors"/>
    <property type="match status" value="1"/>
</dbReference>
<dbReference type="InterPro" id="IPR014284">
    <property type="entry name" value="RNA_pol_sigma-70_dom"/>
</dbReference>
<organism evidence="7 8">
    <name type="scientific">Azospira restricta</name>
    <dbReference type="NCBI Taxonomy" id="404405"/>
    <lineage>
        <taxon>Bacteria</taxon>
        <taxon>Pseudomonadati</taxon>
        <taxon>Pseudomonadota</taxon>
        <taxon>Betaproteobacteria</taxon>
        <taxon>Rhodocyclales</taxon>
        <taxon>Rhodocyclaceae</taxon>
        <taxon>Azospira</taxon>
    </lineage>
</organism>
<dbReference type="AlphaFoldDB" id="A0A974SRH5"/>
<keyword evidence="4" id="KW-0804">Transcription</keyword>
<keyword evidence="3" id="KW-0731">Sigma factor</keyword>
<name>A0A974SRH5_9RHOO</name>
<dbReference type="Pfam" id="PF22029">
    <property type="entry name" value="PhyR_sigma2"/>
    <property type="match status" value="1"/>
</dbReference>
<evidence type="ECO:0000256" key="3">
    <source>
        <dbReference type="ARBA" id="ARBA00023082"/>
    </source>
</evidence>
<dbReference type="Proteomes" id="UP000663444">
    <property type="component" value="Chromosome"/>
</dbReference>
<feature type="domain" description="PhyR sigma2" evidence="6">
    <location>
        <begin position="4"/>
        <end position="58"/>
    </location>
</feature>
<evidence type="ECO:0000256" key="1">
    <source>
        <dbReference type="ARBA" id="ARBA00010641"/>
    </source>
</evidence>
<dbReference type="KEGG" id="ares:IWH25_07140"/>
<dbReference type="PANTHER" id="PTHR43133">
    <property type="entry name" value="RNA POLYMERASE ECF-TYPE SIGMA FACTO"/>
    <property type="match status" value="1"/>
</dbReference>
<dbReference type="InterPro" id="IPR013325">
    <property type="entry name" value="RNA_pol_sigma_r2"/>
</dbReference>
<evidence type="ECO:0000259" key="5">
    <source>
        <dbReference type="Pfam" id="PF08281"/>
    </source>
</evidence>
<evidence type="ECO:0000313" key="8">
    <source>
        <dbReference type="Proteomes" id="UP000663444"/>
    </source>
</evidence>
<sequence>MDDLAAHLPRLRRYARALTGDRHRADDLVQDTLERALTRSSLWRRGSKLDAWLLTIMHNLFVNQVRTQARQATEALDALPVEPAQRAMQADALEVRDLDAALAALPVEQRAVLLLVTLDERSYEETARILDIPVGTVMSRLSRARERLRQLLDGSAAPALKVVK</sequence>
<feature type="domain" description="RNA polymerase sigma factor 70 region 4 type 2" evidence="5">
    <location>
        <begin position="97"/>
        <end position="148"/>
    </location>
</feature>
<dbReference type="Gene3D" id="1.10.10.10">
    <property type="entry name" value="Winged helix-like DNA-binding domain superfamily/Winged helix DNA-binding domain"/>
    <property type="match status" value="1"/>
</dbReference>
<dbReference type="GO" id="GO:0006352">
    <property type="term" value="P:DNA-templated transcription initiation"/>
    <property type="evidence" value="ECO:0007669"/>
    <property type="project" value="InterPro"/>
</dbReference>
<dbReference type="Gene3D" id="1.10.1740.10">
    <property type="match status" value="1"/>
</dbReference>
<protein>
    <submittedName>
        <fullName evidence="7">RNA polymerase sigma factor</fullName>
    </submittedName>
</protein>
<dbReference type="InterPro" id="IPR013324">
    <property type="entry name" value="RNA_pol_sigma_r3/r4-like"/>
</dbReference>
<keyword evidence="8" id="KW-1185">Reference proteome</keyword>
<evidence type="ECO:0000313" key="7">
    <source>
        <dbReference type="EMBL" id="QRJ65107.1"/>
    </source>
</evidence>
<comment type="similarity">
    <text evidence="1">Belongs to the sigma-70 factor family. ECF subfamily.</text>
</comment>
<dbReference type="GO" id="GO:0016987">
    <property type="term" value="F:sigma factor activity"/>
    <property type="evidence" value="ECO:0007669"/>
    <property type="project" value="UniProtKB-KW"/>
</dbReference>
<proteinExistence type="inferred from homology"/>
<dbReference type="SUPFAM" id="SSF88659">
    <property type="entry name" value="Sigma3 and sigma4 domains of RNA polymerase sigma factors"/>
    <property type="match status" value="1"/>
</dbReference>
<reference evidence="7" key="1">
    <citation type="submission" date="2020-11" db="EMBL/GenBank/DDBJ databases">
        <title>Azospira restricta DSM 18626 genome sequence.</title>
        <authorList>
            <person name="Moe W.M."/>
        </authorList>
    </citation>
    <scope>NUCLEOTIDE SEQUENCE</scope>
    <source>
        <strain evidence="7">DSM 18626</strain>
    </source>
</reference>
<dbReference type="InterPro" id="IPR053866">
    <property type="entry name" value="PhyR_sigma2"/>
</dbReference>
<dbReference type="PANTHER" id="PTHR43133:SF25">
    <property type="entry name" value="RNA POLYMERASE SIGMA FACTOR RFAY-RELATED"/>
    <property type="match status" value="1"/>
</dbReference>
<keyword evidence="2" id="KW-0805">Transcription regulation</keyword>
<evidence type="ECO:0000259" key="6">
    <source>
        <dbReference type="Pfam" id="PF22029"/>
    </source>
</evidence>